<keyword evidence="6" id="KW-1185">Reference proteome</keyword>
<dbReference type="RefSeq" id="WP_231448030.1">
    <property type="nucleotide sequence ID" value="NZ_JAJOMB010000020.1"/>
</dbReference>
<dbReference type="GO" id="GO:0000976">
    <property type="term" value="F:transcription cis-regulatory region binding"/>
    <property type="evidence" value="ECO:0007669"/>
    <property type="project" value="TreeGrafter"/>
</dbReference>
<evidence type="ECO:0000256" key="1">
    <source>
        <dbReference type="ARBA" id="ARBA00023015"/>
    </source>
</evidence>
<gene>
    <name evidence="5" type="ORF">LR394_30445</name>
</gene>
<dbReference type="SUPFAM" id="SSF53822">
    <property type="entry name" value="Periplasmic binding protein-like I"/>
    <property type="match status" value="1"/>
</dbReference>
<dbReference type="Gene3D" id="3.40.50.2300">
    <property type="match status" value="2"/>
</dbReference>
<dbReference type="AlphaFoldDB" id="A0A9X1NJJ1"/>
<evidence type="ECO:0000256" key="2">
    <source>
        <dbReference type="ARBA" id="ARBA00023125"/>
    </source>
</evidence>
<organism evidence="5 6">
    <name type="scientific">Kineosporia babensis</name>
    <dbReference type="NCBI Taxonomy" id="499548"/>
    <lineage>
        <taxon>Bacteria</taxon>
        <taxon>Bacillati</taxon>
        <taxon>Actinomycetota</taxon>
        <taxon>Actinomycetes</taxon>
        <taxon>Kineosporiales</taxon>
        <taxon>Kineosporiaceae</taxon>
        <taxon>Kineosporia</taxon>
    </lineage>
</organism>
<dbReference type="PANTHER" id="PTHR30146">
    <property type="entry name" value="LACI-RELATED TRANSCRIPTIONAL REPRESSOR"/>
    <property type="match status" value="1"/>
</dbReference>
<keyword evidence="3" id="KW-0804">Transcription</keyword>
<evidence type="ECO:0000256" key="3">
    <source>
        <dbReference type="ARBA" id="ARBA00023163"/>
    </source>
</evidence>
<proteinExistence type="predicted"/>
<comment type="caution">
    <text evidence="5">The sequence shown here is derived from an EMBL/GenBank/DDBJ whole genome shotgun (WGS) entry which is preliminary data.</text>
</comment>
<dbReference type="PANTHER" id="PTHR30146:SF155">
    <property type="entry name" value="ALANINE RACEMASE"/>
    <property type="match status" value="1"/>
</dbReference>
<dbReference type="Pfam" id="PF13377">
    <property type="entry name" value="Peripla_BP_3"/>
    <property type="match status" value="1"/>
</dbReference>
<evidence type="ECO:0000313" key="5">
    <source>
        <dbReference type="EMBL" id="MCD5315230.1"/>
    </source>
</evidence>
<dbReference type="CDD" id="cd06267">
    <property type="entry name" value="PBP1_LacI_sugar_binding-like"/>
    <property type="match status" value="1"/>
</dbReference>
<keyword evidence="2" id="KW-0238">DNA-binding</keyword>
<name>A0A9X1NJJ1_9ACTN</name>
<dbReference type="Proteomes" id="UP001138997">
    <property type="component" value="Unassembled WGS sequence"/>
</dbReference>
<dbReference type="GO" id="GO:0003700">
    <property type="term" value="F:DNA-binding transcription factor activity"/>
    <property type="evidence" value="ECO:0007669"/>
    <property type="project" value="TreeGrafter"/>
</dbReference>
<dbReference type="InterPro" id="IPR028082">
    <property type="entry name" value="Peripla_BP_I"/>
</dbReference>
<keyword evidence="1" id="KW-0805">Transcription regulation</keyword>
<reference evidence="5" key="1">
    <citation type="submission" date="2021-11" db="EMBL/GenBank/DDBJ databases">
        <title>Streptomyces corallinus and Kineosporia corallina sp. nov., two new coral-derived marine actinobacteria.</title>
        <authorList>
            <person name="Buangrab K."/>
            <person name="Sutthacheep M."/>
            <person name="Yeemin T."/>
            <person name="Harunari E."/>
            <person name="Igarashi Y."/>
            <person name="Sripreechasak P."/>
            <person name="Kanchanasin P."/>
            <person name="Tanasupawat S."/>
            <person name="Phongsopitanun W."/>
        </authorList>
    </citation>
    <scope>NUCLEOTIDE SEQUENCE</scope>
    <source>
        <strain evidence="5">JCM 31032</strain>
    </source>
</reference>
<protein>
    <submittedName>
        <fullName evidence="5">Substrate-binding domain-containing protein</fullName>
    </submittedName>
</protein>
<evidence type="ECO:0000259" key="4">
    <source>
        <dbReference type="Pfam" id="PF13377"/>
    </source>
</evidence>
<feature type="domain" description="Transcriptional regulator LacI/GalR-like sensor" evidence="4">
    <location>
        <begin position="123"/>
        <end position="280"/>
    </location>
</feature>
<evidence type="ECO:0000313" key="6">
    <source>
        <dbReference type="Proteomes" id="UP001138997"/>
    </source>
</evidence>
<accession>A0A9X1NJJ1</accession>
<dbReference type="EMBL" id="JAJOMB010000020">
    <property type="protein sequence ID" value="MCD5315230.1"/>
    <property type="molecule type" value="Genomic_DNA"/>
</dbReference>
<dbReference type="InterPro" id="IPR046335">
    <property type="entry name" value="LacI/GalR-like_sensor"/>
</dbReference>
<sequence>MTSAAGAGAGPRVGMALLAMDDDSGLEPFYASLLAGLEEELDRHDGTVFLHIVPDLDAEILAYRRWVAEDLVDALVVSDLVEGDPRLVVCAELGLPAIHIGGDPASGAWVVDYDNAGAMRAAVQHLTGLGHENIAWVSGPERYRHTQARAEAFTDAVNAAGGRGTRREGDYGAAAGTSLTGELLDLNPRPTAVVYDNDLMAVAGLREARRRGVQVPHDLSILAWDDSANSRICHPPLSVVSRDVHELGVITAGVLLQAVRGDVPMVQTPPCAQVVARASTAPPKS</sequence>